<dbReference type="EMBL" id="CP022132">
    <property type="protein sequence ID" value="ASG67959.1"/>
    <property type="molecule type" value="Genomic_DNA"/>
</dbReference>
<proteinExistence type="predicted"/>
<keyword evidence="1" id="KW-1133">Transmembrane helix</keyword>
<feature type="transmembrane region" description="Helical" evidence="1">
    <location>
        <begin position="107"/>
        <end position="138"/>
    </location>
</feature>
<evidence type="ECO:0000256" key="1">
    <source>
        <dbReference type="SAM" id="Phobius"/>
    </source>
</evidence>
<keyword evidence="1" id="KW-0812">Transmembrane</keyword>
<gene>
    <name evidence="2" type="ORF">CDV26_05780</name>
</gene>
<feature type="transmembrane region" description="Helical" evidence="1">
    <location>
        <begin position="20"/>
        <end position="42"/>
    </location>
</feature>
<feature type="transmembrane region" description="Helical" evidence="1">
    <location>
        <begin position="63"/>
        <end position="83"/>
    </location>
</feature>
<organism evidence="2 3">
    <name type="scientific">Francisella halioticida</name>
    <dbReference type="NCBI Taxonomy" id="549298"/>
    <lineage>
        <taxon>Bacteria</taxon>
        <taxon>Pseudomonadati</taxon>
        <taxon>Pseudomonadota</taxon>
        <taxon>Gammaproteobacteria</taxon>
        <taxon>Thiotrichales</taxon>
        <taxon>Francisellaceae</taxon>
        <taxon>Francisella</taxon>
    </lineage>
</organism>
<accession>A0ABM6LZ41</accession>
<evidence type="ECO:0008006" key="4">
    <source>
        <dbReference type="Google" id="ProtNLM"/>
    </source>
</evidence>
<dbReference type="RefSeq" id="WP_088772472.1">
    <property type="nucleotide sequence ID" value="NZ_CP022132.1"/>
</dbReference>
<name>A0ABM6LZ41_9GAMM</name>
<keyword evidence="1" id="KW-0472">Membrane</keyword>
<keyword evidence="3" id="KW-1185">Reference proteome</keyword>
<sequence length="154" mass="17620">MIDTINNNPFIMQNIQGFTILIQISLVVLTIVSIIVSGLFILSQQKLAKNLAKINNNQKIHPAWLWTQLIPIWSSIAFIVTTVKLDEQIKTYIIKYDEKLKFKASLVYWYIGFVILGLIPLVNILAGIINLFIFVTIWSNISSSSKQIQKHFSK</sequence>
<evidence type="ECO:0000313" key="2">
    <source>
        <dbReference type="EMBL" id="ASG67959.1"/>
    </source>
</evidence>
<protein>
    <recommendedName>
        <fullName evidence="4">DUF4328 domain-containing protein</fullName>
    </recommendedName>
</protein>
<dbReference type="Proteomes" id="UP000249910">
    <property type="component" value="Chromosome"/>
</dbReference>
<evidence type="ECO:0000313" key="3">
    <source>
        <dbReference type="Proteomes" id="UP000249910"/>
    </source>
</evidence>
<reference evidence="2 3" key="1">
    <citation type="submission" date="2017-06" db="EMBL/GenBank/DDBJ databases">
        <title>Complete genome of Francisella halioticida.</title>
        <authorList>
            <person name="Sjodin A."/>
        </authorList>
    </citation>
    <scope>NUCLEOTIDE SEQUENCE [LARGE SCALE GENOMIC DNA]</scope>
    <source>
        <strain evidence="2 3">DSM 23729</strain>
    </source>
</reference>